<dbReference type="InterPro" id="IPR023994">
    <property type="entry name" value="NiFe-hyd_HybE"/>
</dbReference>
<dbReference type="STRING" id="670307.HYPDE_28323"/>
<dbReference type="eggNOG" id="COG1773">
    <property type="taxonomic scope" value="Bacteria"/>
</dbReference>
<proteinExistence type="predicted"/>
<evidence type="ECO:0000256" key="1">
    <source>
        <dbReference type="SAM" id="MobiDB-lite"/>
    </source>
</evidence>
<organism evidence="2 3">
    <name type="scientific">Hyphomicrobium denitrificans 1NES1</name>
    <dbReference type="NCBI Taxonomy" id="670307"/>
    <lineage>
        <taxon>Bacteria</taxon>
        <taxon>Pseudomonadati</taxon>
        <taxon>Pseudomonadota</taxon>
        <taxon>Alphaproteobacteria</taxon>
        <taxon>Hyphomicrobiales</taxon>
        <taxon>Hyphomicrobiaceae</taxon>
        <taxon>Hyphomicrobium</taxon>
    </lineage>
</organism>
<dbReference type="InterPro" id="IPR038530">
    <property type="entry name" value="NiFe-hyd_HybE_sf"/>
</dbReference>
<keyword evidence="3" id="KW-1185">Reference proteome</keyword>
<dbReference type="Pfam" id="PF11939">
    <property type="entry name" value="NiFe-hyd_HybE"/>
    <property type="match status" value="1"/>
</dbReference>
<reference evidence="2 3" key="1">
    <citation type="journal article" date="2013" name="Genome Announc.">
        <title>Genome sequences for three denitrifying bacterial strains isolated from a uranium- and nitrate-contaminated subsurface environment.</title>
        <authorList>
            <person name="Venkatramanan R."/>
            <person name="Prakash O."/>
            <person name="Woyke T."/>
            <person name="Chain P."/>
            <person name="Goodwin L.A."/>
            <person name="Watson D."/>
            <person name="Brooks S."/>
            <person name="Kostka J.E."/>
            <person name="Green S.J."/>
        </authorList>
    </citation>
    <scope>NUCLEOTIDE SEQUENCE [LARGE SCALE GENOMIC DNA]</scope>
    <source>
        <strain evidence="2 3">1NES1</strain>
    </source>
</reference>
<dbReference type="AlphaFoldDB" id="N0B1I1"/>
<sequence length="175" mass="19179">MPEAAGNAQHISGRLEDAFRRIEAERMNGVPILNPRLNVEAIGERQWNGLRCLVLVTPWFINLMLFPMTQEQGEAWSKLAMGSSVSYRFPAGRFDFLVGDEDGLGRYQMCSLFSPVLEFESHEAAQIAARAALDAIFDAGLDGSSGDEKEKGVAVPTPSRRGLLVGKIGQDREPA</sequence>
<dbReference type="EMBL" id="CP005587">
    <property type="protein sequence ID" value="AGK57344.1"/>
    <property type="molecule type" value="Genomic_DNA"/>
</dbReference>
<name>N0B1I1_9HYPH</name>
<dbReference type="KEGG" id="hdt:HYPDE_28323"/>
<evidence type="ECO:0000313" key="2">
    <source>
        <dbReference type="EMBL" id="AGK57344.1"/>
    </source>
</evidence>
<dbReference type="Gene3D" id="3.30.1460.40">
    <property type="entry name" value="[NiFe]-hydrogenase assembly chaperone, HybE"/>
    <property type="match status" value="1"/>
</dbReference>
<dbReference type="NCBIfam" id="TIGR03993">
    <property type="entry name" value="hydrog_HybE"/>
    <property type="match status" value="1"/>
</dbReference>
<dbReference type="RefSeq" id="WP_015597381.1">
    <property type="nucleotide sequence ID" value="NC_021172.1"/>
</dbReference>
<dbReference type="HOGENOM" id="CLU_091699_1_0_5"/>
<gene>
    <name evidence="2" type="ORF">HYPDE_28323</name>
</gene>
<protein>
    <submittedName>
        <fullName evidence="2">Rubredoxin</fullName>
    </submittedName>
</protein>
<dbReference type="Proteomes" id="UP000005952">
    <property type="component" value="Chromosome"/>
</dbReference>
<evidence type="ECO:0000313" key="3">
    <source>
        <dbReference type="Proteomes" id="UP000005952"/>
    </source>
</evidence>
<feature type="region of interest" description="Disordered" evidence="1">
    <location>
        <begin position="144"/>
        <end position="175"/>
    </location>
</feature>
<accession>N0B1I1</accession>